<accession>A0A9P7UQK0</accession>
<feature type="region of interest" description="Disordered" evidence="1">
    <location>
        <begin position="130"/>
        <end position="151"/>
    </location>
</feature>
<dbReference type="AlphaFoldDB" id="A0A9P7UQK0"/>
<comment type="caution">
    <text evidence="2">The sequence shown here is derived from an EMBL/GenBank/DDBJ whole genome shotgun (WGS) entry which is preliminary data.</text>
</comment>
<dbReference type="KEGG" id="more:E1B28_009542"/>
<dbReference type="RefSeq" id="XP_043006893.1">
    <property type="nucleotide sequence ID" value="XM_043154438.1"/>
</dbReference>
<evidence type="ECO:0000313" key="3">
    <source>
        <dbReference type="Proteomes" id="UP001049176"/>
    </source>
</evidence>
<evidence type="ECO:0000256" key="1">
    <source>
        <dbReference type="SAM" id="MobiDB-lite"/>
    </source>
</evidence>
<dbReference type="OrthoDB" id="3062675at2759"/>
<keyword evidence="3" id="KW-1185">Reference proteome</keyword>
<reference evidence="2" key="1">
    <citation type="journal article" date="2021" name="Genome Biol. Evol.">
        <title>The assembled and annotated genome of the fairy-ring fungus Marasmius oreades.</title>
        <authorList>
            <person name="Hiltunen M."/>
            <person name="Ament-Velasquez S.L."/>
            <person name="Johannesson H."/>
        </authorList>
    </citation>
    <scope>NUCLEOTIDE SEQUENCE</scope>
    <source>
        <strain evidence="2">03SP1</strain>
    </source>
</reference>
<protein>
    <recommendedName>
        <fullName evidence="4">F-box domain-containing protein</fullName>
    </recommendedName>
</protein>
<evidence type="ECO:0008006" key="4">
    <source>
        <dbReference type="Google" id="ProtNLM"/>
    </source>
</evidence>
<sequence>MSAYLPSDVCMQMPDSSSSQCRRCSLDNVEASRSRFPGPSDSLFERYKNCNVYPLVHEADSIKAEMGGAMWREYLLDARIVQLHSTIASLTAEKSRIKEVVEKYRLILRPVLRLPPELLTRIFAFTEDCSTPQDKDKDRYNENQPPSSLDSSRMPWALAQVCRLWRNLSLATPSLWRFVSVTSKVFEQSDDGYIENAPGIIQAQVYRLSLQLQRSGEYPLDVFSSVRNSTAGIVNPLLSLTRKSAI</sequence>
<dbReference type="GeneID" id="66078618"/>
<organism evidence="2 3">
    <name type="scientific">Marasmius oreades</name>
    <name type="common">fairy-ring Marasmius</name>
    <dbReference type="NCBI Taxonomy" id="181124"/>
    <lineage>
        <taxon>Eukaryota</taxon>
        <taxon>Fungi</taxon>
        <taxon>Dikarya</taxon>
        <taxon>Basidiomycota</taxon>
        <taxon>Agaricomycotina</taxon>
        <taxon>Agaricomycetes</taxon>
        <taxon>Agaricomycetidae</taxon>
        <taxon>Agaricales</taxon>
        <taxon>Marasmiineae</taxon>
        <taxon>Marasmiaceae</taxon>
        <taxon>Marasmius</taxon>
    </lineage>
</organism>
<proteinExistence type="predicted"/>
<evidence type="ECO:0000313" key="2">
    <source>
        <dbReference type="EMBL" id="KAG7090423.1"/>
    </source>
</evidence>
<dbReference type="EMBL" id="CM032186">
    <property type="protein sequence ID" value="KAG7090423.1"/>
    <property type="molecule type" value="Genomic_DNA"/>
</dbReference>
<name>A0A9P7UQK0_9AGAR</name>
<feature type="compositionally biased region" description="Polar residues" evidence="1">
    <location>
        <begin position="142"/>
        <end position="151"/>
    </location>
</feature>
<dbReference type="Proteomes" id="UP001049176">
    <property type="component" value="Chromosome 6"/>
</dbReference>
<dbReference type="Gene3D" id="1.20.1280.50">
    <property type="match status" value="1"/>
</dbReference>
<gene>
    <name evidence="2" type="ORF">E1B28_009542</name>
</gene>